<evidence type="ECO:0000313" key="3">
    <source>
        <dbReference type="Proteomes" id="UP000722485"/>
    </source>
</evidence>
<dbReference type="OrthoDB" id="10607852at2759"/>
<proteinExistence type="predicted"/>
<dbReference type="AlphaFoldDB" id="A0A9P5LA47"/>
<evidence type="ECO:0000313" key="2">
    <source>
        <dbReference type="EMBL" id="KAF7552599.1"/>
    </source>
</evidence>
<dbReference type="Proteomes" id="UP000722485">
    <property type="component" value="Unassembled WGS sequence"/>
</dbReference>
<protein>
    <submittedName>
        <fullName evidence="2">Uncharacterized protein</fullName>
    </submittedName>
</protein>
<organism evidence="2 3">
    <name type="scientific">Cylindrodendrum hubeiense</name>
    <dbReference type="NCBI Taxonomy" id="595255"/>
    <lineage>
        <taxon>Eukaryota</taxon>
        <taxon>Fungi</taxon>
        <taxon>Dikarya</taxon>
        <taxon>Ascomycota</taxon>
        <taxon>Pezizomycotina</taxon>
        <taxon>Sordariomycetes</taxon>
        <taxon>Hypocreomycetidae</taxon>
        <taxon>Hypocreales</taxon>
        <taxon>Nectriaceae</taxon>
        <taxon>Cylindrodendrum</taxon>
    </lineage>
</organism>
<accession>A0A9P5LA47</accession>
<keyword evidence="3" id="KW-1185">Reference proteome</keyword>
<name>A0A9P5LA47_9HYPO</name>
<dbReference type="EMBL" id="JAANBB010000058">
    <property type="protein sequence ID" value="KAF7552599.1"/>
    <property type="molecule type" value="Genomic_DNA"/>
</dbReference>
<sequence>MCPAHPRQGSADRAWPNLATPLYRLDKGDEQAGRGTLADTTNRLRSQVPAKSISWPCPRPWTSCPTSASGAGNLVLPVQSSPQRRRERSAKAQRAGSYGSEEPE</sequence>
<evidence type="ECO:0000256" key="1">
    <source>
        <dbReference type="SAM" id="MobiDB-lite"/>
    </source>
</evidence>
<gene>
    <name evidence="2" type="ORF">G7Z17_g4232</name>
</gene>
<comment type="caution">
    <text evidence="2">The sequence shown here is derived from an EMBL/GenBank/DDBJ whole genome shotgun (WGS) entry which is preliminary data.</text>
</comment>
<reference evidence="2" key="1">
    <citation type="submission" date="2020-03" db="EMBL/GenBank/DDBJ databases">
        <title>Draft Genome Sequence of Cylindrodendrum hubeiense.</title>
        <authorList>
            <person name="Buettner E."/>
            <person name="Kellner H."/>
        </authorList>
    </citation>
    <scope>NUCLEOTIDE SEQUENCE</scope>
    <source>
        <strain evidence="2">IHI 201604</strain>
    </source>
</reference>
<feature type="region of interest" description="Disordered" evidence="1">
    <location>
        <begin position="64"/>
        <end position="104"/>
    </location>
</feature>